<gene>
    <name evidence="2" type="ORF">D7V93_36070</name>
</gene>
<sequence length="223" mass="24577">MTLSAEALRERSRPWLTPISQEKPAGVQARHDPTYEAVSTEVAKLESPAGDAVDWGAVVRGSSQLLQHTTKDLWLASYLAYGMYMTEGLTGALTGMAVLAEVTDQYWPTLFPEAKRLRGRVNAVTWFVERMGRVLPTVKVSSADNELLTNLGVAASRLAELARTRFEGQGPAFGPLLEGVMRLRASIQPPTPSRAWVKSSTSRSMRRARSALARMRATAFWSR</sequence>
<evidence type="ECO:0000259" key="1">
    <source>
        <dbReference type="Pfam" id="PF06812"/>
    </source>
</evidence>
<dbReference type="Proteomes" id="UP000272888">
    <property type="component" value="Unassembled WGS sequence"/>
</dbReference>
<protein>
    <recommendedName>
        <fullName evidence="1">ImpA N-terminal domain-containing protein</fullName>
    </recommendedName>
</protein>
<feature type="domain" description="ImpA N-terminal" evidence="1">
    <location>
        <begin position="16"/>
        <end position="128"/>
    </location>
</feature>
<dbReference type="Pfam" id="PF06812">
    <property type="entry name" value="ImpA_N"/>
    <property type="match status" value="1"/>
</dbReference>
<name>A0A3A8NK53_9BACT</name>
<dbReference type="PANTHER" id="PTHR37024">
    <property type="entry name" value="TYPE VI SECRETION SYSTEM DUF2094 AND IMPA-RELATED DOMAIN PROTEIN"/>
    <property type="match status" value="1"/>
</dbReference>
<dbReference type="InterPro" id="IPR010657">
    <property type="entry name" value="ImpA_N"/>
</dbReference>
<dbReference type="AlphaFoldDB" id="A0A3A8NK53"/>
<dbReference type="PANTHER" id="PTHR37024:SF3">
    <property type="entry name" value="TYPE VI SECRETION SYSTEM PROTEIN TSSA"/>
    <property type="match status" value="1"/>
</dbReference>
<dbReference type="RefSeq" id="WP_208723268.1">
    <property type="nucleotide sequence ID" value="NZ_RAWB01000598.1"/>
</dbReference>
<reference evidence="3" key="1">
    <citation type="submission" date="2018-09" db="EMBL/GenBank/DDBJ databases">
        <authorList>
            <person name="Livingstone P.G."/>
            <person name="Whitworth D.E."/>
        </authorList>
    </citation>
    <scope>NUCLEOTIDE SEQUENCE [LARGE SCALE GENOMIC DNA]</scope>
    <source>
        <strain evidence="3">CA051B</strain>
    </source>
</reference>
<evidence type="ECO:0000313" key="3">
    <source>
        <dbReference type="Proteomes" id="UP000272888"/>
    </source>
</evidence>
<evidence type="ECO:0000313" key="2">
    <source>
        <dbReference type="EMBL" id="RKH44618.1"/>
    </source>
</evidence>
<feature type="non-terminal residue" evidence="2">
    <location>
        <position position="223"/>
    </location>
</feature>
<organism evidence="2 3">
    <name type="scientific">Corallococcus llansteffanensis</name>
    <dbReference type="NCBI Taxonomy" id="2316731"/>
    <lineage>
        <taxon>Bacteria</taxon>
        <taxon>Pseudomonadati</taxon>
        <taxon>Myxococcota</taxon>
        <taxon>Myxococcia</taxon>
        <taxon>Myxococcales</taxon>
        <taxon>Cystobacterineae</taxon>
        <taxon>Myxococcaceae</taxon>
        <taxon>Corallococcus</taxon>
    </lineage>
</organism>
<comment type="caution">
    <text evidence="2">The sequence shown here is derived from an EMBL/GenBank/DDBJ whole genome shotgun (WGS) entry which is preliminary data.</text>
</comment>
<keyword evidence="3" id="KW-1185">Reference proteome</keyword>
<proteinExistence type="predicted"/>
<dbReference type="EMBL" id="RAWB01000598">
    <property type="protein sequence ID" value="RKH44618.1"/>
    <property type="molecule type" value="Genomic_DNA"/>
</dbReference>
<accession>A0A3A8NK53</accession>